<feature type="region of interest" description="Disordered" evidence="1">
    <location>
        <begin position="254"/>
        <end position="273"/>
    </location>
</feature>
<gene>
    <name evidence="4" type="ORF">HAKA00212_LOCUS8784</name>
</gene>
<protein>
    <recommendedName>
        <fullName evidence="3">RING-type domain-containing protein</fullName>
    </recommendedName>
</protein>
<feature type="compositionally biased region" description="Acidic residues" evidence="1">
    <location>
        <begin position="14"/>
        <end position="23"/>
    </location>
</feature>
<dbReference type="AlphaFoldDB" id="A0A7S3XRE0"/>
<feature type="compositionally biased region" description="Polar residues" evidence="1">
    <location>
        <begin position="258"/>
        <end position="273"/>
    </location>
</feature>
<organism evidence="4">
    <name type="scientific">Heterosigma akashiwo</name>
    <name type="common">Chromophytic alga</name>
    <name type="synonym">Heterosigma carterae</name>
    <dbReference type="NCBI Taxonomy" id="2829"/>
    <lineage>
        <taxon>Eukaryota</taxon>
        <taxon>Sar</taxon>
        <taxon>Stramenopiles</taxon>
        <taxon>Ochrophyta</taxon>
        <taxon>Raphidophyceae</taxon>
        <taxon>Chattonellales</taxon>
        <taxon>Chattonellaceae</taxon>
        <taxon>Heterosigma</taxon>
    </lineage>
</organism>
<evidence type="ECO:0000259" key="3">
    <source>
        <dbReference type="SMART" id="SM00184"/>
    </source>
</evidence>
<reference evidence="4" key="1">
    <citation type="submission" date="2021-01" db="EMBL/GenBank/DDBJ databases">
        <authorList>
            <person name="Corre E."/>
            <person name="Pelletier E."/>
            <person name="Niang G."/>
            <person name="Scheremetjew M."/>
            <person name="Finn R."/>
            <person name="Kale V."/>
            <person name="Holt S."/>
            <person name="Cochrane G."/>
            <person name="Meng A."/>
            <person name="Brown T."/>
            <person name="Cohen L."/>
        </authorList>
    </citation>
    <scope>NUCLEOTIDE SEQUENCE</scope>
    <source>
        <strain evidence="4">CCMP3107</strain>
    </source>
</reference>
<feature type="compositionally biased region" description="Basic and acidic residues" evidence="1">
    <location>
        <begin position="173"/>
        <end position="199"/>
    </location>
</feature>
<feature type="transmembrane region" description="Helical" evidence="2">
    <location>
        <begin position="232"/>
        <end position="250"/>
    </location>
</feature>
<feature type="domain" description="RING-type" evidence="3">
    <location>
        <begin position="453"/>
        <end position="528"/>
    </location>
</feature>
<proteinExistence type="predicted"/>
<evidence type="ECO:0000256" key="1">
    <source>
        <dbReference type="SAM" id="MobiDB-lite"/>
    </source>
</evidence>
<feature type="compositionally biased region" description="Basic and acidic residues" evidence="1">
    <location>
        <begin position="138"/>
        <end position="156"/>
    </location>
</feature>
<accession>A0A7S3XRE0</accession>
<sequence>MVSEIREIISSMDDGIDEYDDTEANDKGHYSITNEDSNMNEDQKESFYEQNLHATKPASKMPPPKSAAKDMSSTRGDGAAENAAQSGYTGQVGHPQDSKETERHEKTEDVLTRVRDQPLLASFSGEKNNISRAPSSIESDKTAAHPDEHVPQDNKKSMRPGSMADTQDAAGGNEKEKNHPFKSIAPEKAETDSHSECHAETMQQPQKKTDSKVHEPIIFQTFVFPAWIESSLPILIAVVFILAVVVNLITPSTRKEGQAQNLADQSPDLRTSSPMARNHYEAASIPPLSPGNRQQRRRRRRRKPPTPSQERMAGGRPPLVPPLPPPAITSPHSRFSQTSTPPSAQQRGGNVSTSCTTPSDSEGRQSRSTSHSPTTNFLTGSSPRLVAAGVDERRGVDSSLASLLHLDIQDISRKRSTSITSDDITIQKVERPPLGSTSSFTRRGEHGPDDRLCVLCMDLEKDALLAPCGHICCCHPCALALVGSHRRVPRPDDRDAGEAGVGAASEEEGKYGGGGAATPGREGCCPMCRAEIREVFRTYYS</sequence>
<feature type="compositionally biased region" description="Basic and acidic residues" evidence="1">
    <location>
        <begin position="96"/>
        <end position="116"/>
    </location>
</feature>
<dbReference type="InterPro" id="IPR013083">
    <property type="entry name" value="Znf_RING/FYVE/PHD"/>
</dbReference>
<dbReference type="EMBL" id="HBIU01018847">
    <property type="protein sequence ID" value="CAE0630089.1"/>
    <property type="molecule type" value="Transcribed_RNA"/>
</dbReference>
<feature type="region of interest" description="Disordered" evidence="1">
    <location>
        <begin position="488"/>
        <end position="520"/>
    </location>
</feature>
<feature type="region of interest" description="Disordered" evidence="1">
    <location>
        <begin position="279"/>
        <end position="383"/>
    </location>
</feature>
<feature type="compositionally biased region" description="Pro residues" evidence="1">
    <location>
        <begin position="318"/>
        <end position="328"/>
    </location>
</feature>
<dbReference type="Gene3D" id="3.30.40.10">
    <property type="entry name" value="Zinc/RING finger domain, C3HC4 (zinc finger)"/>
    <property type="match status" value="1"/>
</dbReference>
<dbReference type="InterPro" id="IPR001841">
    <property type="entry name" value="Znf_RING"/>
</dbReference>
<keyword evidence="2" id="KW-1133">Transmembrane helix</keyword>
<feature type="compositionally biased region" description="Basic residues" evidence="1">
    <location>
        <begin position="294"/>
        <end position="304"/>
    </location>
</feature>
<feature type="compositionally biased region" description="Polar residues" evidence="1">
    <location>
        <begin position="330"/>
        <end position="382"/>
    </location>
</feature>
<evidence type="ECO:0000313" key="4">
    <source>
        <dbReference type="EMBL" id="CAE0630089.1"/>
    </source>
</evidence>
<dbReference type="SMART" id="SM00184">
    <property type="entry name" value="RING"/>
    <property type="match status" value="1"/>
</dbReference>
<evidence type="ECO:0000256" key="2">
    <source>
        <dbReference type="SAM" id="Phobius"/>
    </source>
</evidence>
<keyword evidence="2" id="KW-0812">Transmembrane</keyword>
<name>A0A7S3XRE0_HETAK</name>
<feature type="compositionally biased region" description="Polar residues" evidence="1">
    <location>
        <begin position="125"/>
        <end position="137"/>
    </location>
</feature>
<feature type="region of interest" description="Disordered" evidence="1">
    <location>
        <begin position="1"/>
        <end position="211"/>
    </location>
</feature>
<dbReference type="Pfam" id="PF13920">
    <property type="entry name" value="zf-C3HC4_3"/>
    <property type="match status" value="1"/>
</dbReference>
<keyword evidence="2" id="KW-0472">Membrane</keyword>